<dbReference type="AlphaFoldDB" id="A0A183AR70"/>
<dbReference type="Pfam" id="PF00581">
    <property type="entry name" value="Rhodanese"/>
    <property type="match status" value="1"/>
</dbReference>
<dbReference type="GO" id="GO:0110032">
    <property type="term" value="P:positive regulation of G2/MI transition of meiotic cell cycle"/>
    <property type="evidence" value="ECO:0007669"/>
    <property type="project" value="TreeGrafter"/>
</dbReference>
<proteinExistence type="predicted"/>
<dbReference type="InterPro" id="IPR036873">
    <property type="entry name" value="Rhodanese-like_dom_sf"/>
</dbReference>
<reference evidence="5" key="1">
    <citation type="submission" date="2016-06" db="UniProtKB">
        <authorList>
            <consortium name="WormBaseParasite"/>
        </authorList>
    </citation>
    <scope>IDENTIFICATION</scope>
</reference>
<protein>
    <submittedName>
        <fullName evidence="5">Rhodanese domain-containing protein</fullName>
    </submittedName>
</protein>
<dbReference type="PANTHER" id="PTHR10828">
    <property type="entry name" value="M-PHASE INDUCER PHOSPHATASE DUAL SPECIFICITY PHOSPHATASE CDC25"/>
    <property type="match status" value="1"/>
</dbReference>
<feature type="compositionally biased region" description="Polar residues" evidence="1">
    <location>
        <begin position="137"/>
        <end position="146"/>
    </location>
</feature>
<feature type="domain" description="Rhodanese" evidence="2">
    <location>
        <begin position="226"/>
        <end position="350"/>
    </location>
</feature>
<evidence type="ECO:0000259" key="2">
    <source>
        <dbReference type="PROSITE" id="PS50206"/>
    </source>
</evidence>
<evidence type="ECO:0000313" key="3">
    <source>
        <dbReference type="EMBL" id="VDP85394.1"/>
    </source>
</evidence>
<dbReference type="GO" id="GO:0005737">
    <property type="term" value="C:cytoplasm"/>
    <property type="evidence" value="ECO:0007669"/>
    <property type="project" value="TreeGrafter"/>
</dbReference>
<dbReference type="GO" id="GO:0005634">
    <property type="term" value="C:nucleus"/>
    <property type="evidence" value="ECO:0007669"/>
    <property type="project" value="TreeGrafter"/>
</dbReference>
<dbReference type="SUPFAM" id="SSF52821">
    <property type="entry name" value="Rhodanese/Cell cycle control phosphatase"/>
    <property type="match status" value="1"/>
</dbReference>
<dbReference type="GO" id="GO:0004725">
    <property type="term" value="F:protein tyrosine phosphatase activity"/>
    <property type="evidence" value="ECO:0007669"/>
    <property type="project" value="TreeGrafter"/>
</dbReference>
<evidence type="ECO:0000313" key="5">
    <source>
        <dbReference type="WBParaSite" id="ECPE_0000948401-mRNA-1"/>
    </source>
</evidence>
<dbReference type="OrthoDB" id="9999371at2759"/>
<evidence type="ECO:0000313" key="4">
    <source>
        <dbReference type="Proteomes" id="UP000272942"/>
    </source>
</evidence>
<dbReference type="SMART" id="SM00450">
    <property type="entry name" value="RHOD"/>
    <property type="match status" value="1"/>
</dbReference>
<dbReference type="PROSITE" id="PS50206">
    <property type="entry name" value="RHODANESE_3"/>
    <property type="match status" value="1"/>
</dbReference>
<dbReference type="PANTHER" id="PTHR10828:SF17">
    <property type="entry name" value="PROTEIN-TYROSINE-PHOSPHATASE"/>
    <property type="match status" value="1"/>
</dbReference>
<accession>A0A183AR70</accession>
<feature type="compositionally biased region" description="Basic and acidic residues" evidence="1">
    <location>
        <begin position="181"/>
        <end position="193"/>
    </location>
</feature>
<name>A0A183AR70_9TREM</name>
<dbReference type="GO" id="GO:0000086">
    <property type="term" value="P:G2/M transition of mitotic cell cycle"/>
    <property type="evidence" value="ECO:0007669"/>
    <property type="project" value="TreeGrafter"/>
</dbReference>
<reference evidence="3 4" key="2">
    <citation type="submission" date="2018-11" db="EMBL/GenBank/DDBJ databases">
        <authorList>
            <consortium name="Pathogen Informatics"/>
        </authorList>
    </citation>
    <scope>NUCLEOTIDE SEQUENCE [LARGE SCALE GENOMIC DNA]</scope>
    <source>
        <strain evidence="3 4">Egypt</strain>
    </source>
</reference>
<organism evidence="5">
    <name type="scientific">Echinostoma caproni</name>
    <dbReference type="NCBI Taxonomy" id="27848"/>
    <lineage>
        <taxon>Eukaryota</taxon>
        <taxon>Metazoa</taxon>
        <taxon>Spiralia</taxon>
        <taxon>Lophotrochozoa</taxon>
        <taxon>Platyhelminthes</taxon>
        <taxon>Trematoda</taxon>
        <taxon>Digenea</taxon>
        <taxon>Plagiorchiida</taxon>
        <taxon>Echinostomata</taxon>
        <taxon>Echinostomatoidea</taxon>
        <taxon>Echinostomatidae</taxon>
        <taxon>Echinostoma</taxon>
    </lineage>
</organism>
<dbReference type="InterPro" id="IPR001763">
    <property type="entry name" value="Rhodanese-like_dom"/>
</dbReference>
<feature type="compositionally biased region" description="Low complexity" evidence="1">
    <location>
        <begin position="159"/>
        <end position="180"/>
    </location>
</feature>
<sequence>MTYPWPTTPIQRCKKRFKPECDPNQSFLISEDKENINPEWDERELHDTQMLTDKNVIPDNENQMIDLENQSDKRYLGLNLKNVRSRTAEMTDDFPFDRGEEVTSFTKNYNSDNHPSPMWPAIEVEQLATWLKRLAQSEQTERVNSSSREHTPRYEDSADSSPYESPSSSSSDSPSPQSSDGENKRIPRLDETLIRTQRRSKKSSSRSPVAYDCLNSIKDSIDHTPRQNRMIIVDCRYPYEYDGGHIIGAINLAEWPKLRHFLFGRTNKECMSEDQTFEPQEQEKQPRVSRTIFILHCEFSSHRAPRMFQLLRDHDRLVHLTHYPTLRYPKVYVLRGGYAAFYARYPELCVPSAYLKMHSRPDLLSQWHRHCSIVNRKDADYYSARKPNSHKLSIVKNIPLFTVINFSPPFAS</sequence>
<dbReference type="Proteomes" id="UP000272942">
    <property type="component" value="Unassembled WGS sequence"/>
</dbReference>
<gene>
    <name evidence="3" type="ORF">ECPE_LOCUS9455</name>
</gene>
<dbReference type="EMBL" id="UZAN01047449">
    <property type="protein sequence ID" value="VDP85394.1"/>
    <property type="molecule type" value="Genomic_DNA"/>
</dbReference>
<dbReference type="WBParaSite" id="ECPE_0000948401-mRNA-1">
    <property type="protein sequence ID" value="ECPE_0000948401-mRNA-1"/>
    <property type="gene ID" value="ECPE_0000948401"/>
</dbReference>
<dbReference type="GO" id="GO:0010971">
    <property type="term" value="P:positive regulation of G2/M transition of mitotic cell cycle"/>
    <property type="evidence" value="ECO:0007669"/>
    <property type="project" value="TreeGrafter"/>
</dbReference>
<feature type="compositionally biased region" description="Basic and acidic residues" evidence="1">
    <location>
        <begin position="147"/>
        <end position="156"/>
    </location>
</feature>
<feature type="region of interest" description="Disordered" evidence="1">
    <location>
        <begin position="137"/>
        <end position="207"/>
    </location>
</feature>
<evidence type="ECO:0000256" key="1">
    <source>
        <dbReference type="SAM" id="MobiDB-lite"/>
    </source>
</evidence>
<keyword evidence="4" id="KW-1185">Reference proteome</keyword>
<dbReference type="Gene3D" id="3.40.250.10">
    <property type="entry name" value="Rhodanese-like domain"/>
    <property type="match status" value="1"/>
</dbReference>